<feature type="compositionally biased region" description="Basic and acidic residues" evidence="1">
    <location>
        <begin position="451"/>
        <end position="476"/>
    </location>
</feature>
<dbReference type="EMBL" id="LAZR01000537">
    <property type="protein sequence ID" value="KKN65014.1"/>
    <property type="molecule type" value="Genomic_DNA"/>
</dbReference>
<feature type="region of interest" description="Disordered" evidence="1">
    <location>
        <begin position="1685"/>
        <end position="1705"/>
    </location>
</feature>
<comment type="caution">
    <text evidence="3">The sequence shown here is derived from an EMBL/GenBank/DDBJ whole genome shotgun (WGS) entry which is preliminary data.</text>
</comment>
<gene>
    <name evidence="3" type="ORF">LCGC14_0485710</name>
</gene>
<feature type="region of interest" description="Disordered" evidence="1">
    <location>
        <begin position="405"/>
        <end position="501"/>
    </location>
</feature>
<name>A0A0F9SDA4_9ZZZZ</name>
<dbReference type="Pfam" id="PF18763">
    <property type="entry name" value="ddrB-ParB"/>
    <property type="match status" value="1"/>
</dbReference>
<evidence type="ECO:0000256" key="1">
    <source>
        <dbReference type="SAM" id="MobiDB-lite"/>
    </source>
</evidence>
<reference evidence="3" key="1">
    <citation type="journal article" date="2015" name="Nature">
        <title>Complex archaea that bridge the gap between prokaryotes and eukaryotes.</title>
        <authorList>
            <person name="Spang A."/>
            <person name="Saw J.H."/>
            <person name="Jorgensen S.L."/>
            <person name="Zaremba-Niedzwiedzka K."/>
            <person name="Martijn J."/>
            <person name="Lind A.E."/>
            <person name="van Eijk R."/>
            <person name="Schleper C."/>
            <person name="Guy L."/>
            <person name="Ettema T.J."/>
        </authorList>
    </citation>
    <scope>NUCLEOTIDE SEQUENCE</scope>
</reference>
<evidence type="ECO:0000313" key="3">
    <source>
        <dbReference type="EMBL" id="KKN65014.1"/>
    </source>
</evidence>
<dbReference type="InterPro" id="IPR041398">
    <property type="entry name" value="DdrB_dom"/>
</dbReference>
<evidence type="ECO:0000259" key="2">
    <source>
        <dbReference type="Pfam" id="PF18763"/>
    </source>
</evidence>
<feature type="compositionally biased region" description="Basic and acidic residues" evidence="1">
    <location>
        <begin position="485"/>
        <end position="500"/>
    </location>
</feature>
<organism evidence="3">
    <name type="scientific">marine sediment metagenome</name>
    <dbReference type="NCBI Taxonomy" id="412755"/>
    <lineage>
        <taxon>unclassified sequences</taxon>
        <taxon>metagenomes</taxon>
        <taxon>ecological metagenomes</taxon>
    </lineage>
</organism>
<feature type="compositionally biased region" description="Basic and acidic residues" evidence="1">
    <location>
        <begin position="414"/>
        <end position="441"/>
    </location>
</feature>
<protein>
    <recommendedName>
        <fullName evidence="2">DdrB-like domain-containing protein</fullName>
    </recommendedName>
</protein>
<proteinExistence type="predicted"/>
<accession>A0A0F9SDA4</accession>
<sequence length="1705" mass="189185">MPAVAERNRSLELLLEADRRGILPEGKLGLLDEALKRGLVPFDPEGSGFDYGSAESRGITRDPVSQHFQSAAPLAPEESEALGLPPDTSRILKGRRHETFQEEVEASRGLGREIVQGPDGNYYSVPVQPDIALQKEAPPTMRQRLMDTLAQKGGEGGAMLAEALQPPDVGGGPGQEEAFLEQDPLISSLADIMTVTPPGDTEEFDAATLPEGYPEAIGGILGQAAIGVAGANVSTAQGLAEVFGVDLKTLEEIDLGADPEGVLEETARTAGSFMGDIPLMVGLGKAVYAIPGLSALPPNVISNGIKHGLIFMGIHQAKAGRDIEKKELATSFATGFLLGFPLSMPNLPARVATSGGLGATIGFVAGEEPQQILHRGLSTAFLGAIGRRQPLADIRVDRAPRAKRVRTKPLTEAQRAEVAKEVKEVKPAEEPEPDIRLEKRAPAKPAPKVEVPTREEVLARREEGKARRERTEEARAKASAAVAKAKVEGRDVPTPKDRPKVKPLVRKKPAEKKPLLRKEAEVGIPSTFAGETPTKESTQRDLKSGRFARAIQRGGITPEGAIAQIERFGLKVPEGLRKIAEPVTAPKKPLLKKAKPLQGEAGKKTKAFDSKGREYEFRFRVVEANELITSHTDLLGVNPRYPQELQPRERSRAASKAQVAELSQKLRPELLTADTQALDTGTPIVGPDSIVESGNARIIAARRAYRGHSDFEERMKSHLVERAKGLGLDPKKVQAMKRPILVRERLSEVDRVKFVQRANEPPVARFSAPEQAKSDAAKITTEQIANMPSIEGSARELILSPLNREFVRSFIGELPTAEQGELLDASGKLSERGVQRIQAALFERLYGSDLTPILSELTDVNIKNIMEGLLGASGRVARAKGLLDKGDRLKELDITKDLVRVVRLISETRRKGLKLKDALAQKDFFGAELTSFQKTLAEELQKRSRSRKDIRELVENYHKLVEESPHPDQEALFGAEKLTKEDLFKRALKRRVTEELFPATEKGPKRLLRRKAEIPPVRGGQDPKEVTRALTGKIEGATHIRHLENILIKHREAIESLPQEDQEILEYIINLKEEQLGGRLVETKEKEAEFEKLSAEDRQLAKDLDIDIIDPADIPLLEHDIIEKLKEMDKLVDGSEFKELSTKPKPIGIYRKLFRAKRRSVGDDAMLIAVRHKAARDRELAKFGGQLRTILHPWKPSLIDAIEKKRLVKRQGIYDWMDGKNVDLDPAQLEAVPKMRKLFDEMGKFYGQKIVKHYAPRRRGTFPDAVAREFAPDEIVNIHRLERTGQMEDVQRDIWTAALGYIRTNANEKHVNPMLIEMAPFLNKLDASRRQIADDWINHQILGVPTETQKALNTSVKKLGKIAGLNLSDRAYQALTQRFMVLHMTGTIAWRLKMVTRNAAQNSLTGVYSGFGNLIKANSMRNTPEGREILEKSAALKARENFYIENQEDQAPAGWDKKIFDVGMTLYRGIDKINVKNSFLAEWINKKGLDETERIRAADLAVANTQYLYGLDMPGIMTGAGKPAFAYWSWPLFFTDFVIGLAEAKNTAAFGRLAAVTVMFWLLKETTGIDWMGSTAFGPTANLLRGRFGPIAAGTFYALRAAGELYLGNTKKAERELKTAWRTLKPAVPFIGWLAFKDLEAVSKGKVKKVLFHTEREAKPPDKKRLIQRRSTRLPPARRLIGRRRSIGPKRRAIGGTRKRRLIRR</sequence>
<feature type="domain" description="DdrB-like" evidence="2">
    <location>
        <begin position="611"/>
        <end position="745"/>
    </location>
</feature>